<feature type="binding site" evidence="8">
    <location>
        <position position="68"/>
    </location>
    <ligand>
        <name>tRNA</name>
        <dbReference type="ChEBI" id="CHEBI:17843"/>
    </ligand>
</feature>
<sequence>MFLIVGLGNPGVEYENTRHNAGFMAIEELARNLSVSELKQKKKCHALIAENKIDDHKIILAQPQTYMNLSGQAVSSLLQWYKISIEKLIVVYDDVDLEPGQLRVKRGGGSGGHHGIESVIGQTEDSSFIRVRIGIGKGPTPGDVTNYVLGKIPSGQKEILNETISRAAEAVSLIISKGLDLAMNEFNR</sequence>
<reference evidence="11 12" key="1">
    <citation type="journal article" date="2016" name="Nat. Commun.">
        <title>Thousands of microbial genomes shed light on interconnected biogeochemical processes in an aquifer system.</title>
        <authorList>
            <person name="Anantharaman K."/>
            <person name="Brown C.T."/>
            <person name="Hug L.A."/>
            <person name="Sharon I."/>
            <person name="Castelle C.J."/>
            <person name="Probst A.J."/>
            <person name="Thomas B.C."/>
            <person name="Singh A."/>
            <person name="Wilkins M.J."/>
            <person name="Karaoz U."/>
            <person name="Brodie E.L."/>
            <person name="Williams K.H."/>
            <person name="Hubbard S.S."/>
            <person name="Banfield J.F."/>
        </authorList>
    </citation>
    <scope>NUCLEOTIDE SEQUENCE [LARGE SCALE GENOMIC DNA]</scope>
</reference>
<evidence type="ECO:0000256" key="4">
    <source>
        <dbReference type="ARBA" id="ARBA00022884"/>
    </source>
</evidence>
<evidence type="ECO:0000256" key="3">
    <source>
        <dbReference type="ARBA" id="ARBA00022801"/>
    </source>
</evidence>
<keyword evidence="8" id="KW-0963">Cytoplasm</keyword>
<evidence type="ECO:0000256" key="9">
    <source>
        <dbReference type="RuleBase" id="RU000673"/>
    </source>
</evidence>
<dbReference type="GO" id="GO:0006515">
    <property type="term" value="P:protein quality control for misfolded or incompletely synthesized proteins"/>
    <property type="evidence" value="ECO:0007669"/>
    <property type="project" value="UniProtKB-UniRule"/>
</dbReference>
<protein>
    <recommendedName>
        <fullName evidence="7 8">Peptidyl-tRNA hydrolase</fullName>
        <shortName evidence="8">Pth</shortName>
        <ecNumber evidence="1 8">3.1.1.29</ecNumber>
    </recommendedName>
</protein>
<keyword evidence="2 8" id="KW-0820">tRNA-binding</keyword>
<evidence type="ECO:0000313" key="11">
    <source>
        <dbReference type="EMBL" id="OGC23789.1"/>
    </source>
</evidence>
<dbReference type="EMBL" id="MEUB01000014">
    <property type="protein sequence ID" value="OGC23789.1"/>
    <property type="molecule type" value="Genomic_DNA"/>
</dbReference>
<comment type="function">
    <text evidence="8">Hydrolyzes ribosome-free peptidyl-tRNAs (with 1 or more amino acids incorporated), which drop off the ribosome during protein synthesis, or as a result of ribosome stalling.</text>
</comment>
<feature type="binding site" evidence="8">
    <location>
        <position position="14"/>
    </location>
    <ligand>
        <name>tRNA</name>
        <dbReference type="ChEBI" id="CHEBI:17843"/>
    </ligand>
</feature>
<dbReference type="GO" id="GO:0000049">
    <property type="term" value="F:tRNA binding"/>
    <property type="evidence" value="ECO:0007669"/>
    <property type="project" value="UniProtKB-UniRule"/>
</dbReference>
<dbReference type="HAMAP" id="MF_00083">
    <property type="entry name" value="Pept_tRNA_hydro_bact"/>
    <property type="match status" value="1"/>
</dbReference>
<dbReference type="InterPro" id="IPR018171">
    <property type="entry name" value="Pept_tRNA_hydro_CS"/>
</dbReference>
<name>A0A1F4STN7_UNCSA</name>
<dbReference type="InterPro" id="IPR001328">
    <property type="entry name" value="Pept_tRNA_hydro"/>
</dbReference>
<dbReference type="FunFam" id="3.40.50.1470:FF:000001">
    <property type="entry name" value="Peptidyl-tRNA hydrolase"/>
    <property type="match status" value="1"/>
</dbReference>
<dbReference type="EC" id="3.1.1.29" evidence="1 8"/>
<keyword evidence="4 8" id="KW-0694">RNA-binding</keyword>
<evidence type="ECO:0000313" key="12">
    <source>
        <dbReference type="Proteomes" id="UP000178417"/>
    </source>
</evidence>
<dbReference type="GO" id="GO:0072344">
    <property type="term" value="P:rescue of stalled ribosome"/>
    <property type="evidence" value="ECO:0007669"/>
    <property type="project" value="UniProtKB-UniRule"/>
</dbReference>
<dbReference type="SUPFAM" id="SSF53178">
    <property type="entry name" value="Peptidyl-tRNA hydrolase-like"/>
    <property type="match status" value="1"/>
</dbReference>
<dbReference type="CDD" id="cd00462">
    <property type="entry name" value="PTH"/>
    <property type="match status" value="1"/>
</dbReference>
<comment type="subcellular location">
    <subcellularLocation>
        <location evidence="8">Cytoplasm</location>
    </subcellularLocation>
</comment>
<feature type="active site" description="Proton acceptor" evidence="8">
    <location>
        <position position="19"/>
    </location>
</feature>
<dbReference type="Pfam" id="PF01195">
    <property type="entry name" value="Pept_tRNA_hydro"/>
    <property type="match status" value="1"/>
</dbReference>
<dbReference type="InterPro" id="IPR036416">
    <property type="entry name" value="Pept_tRNA_hydro_sf"/>
</dbReference>
<dbReference type="GO" id="GO:0004045">
    <property type="term" value="F:peptidyl-tRNA hydrolase activity"/>
    <property type="evidence" value="ECO:0007669"/>
    <property type="project" value="UniProtKB-UniRule"/>
</dbReference>
<dbReference type="PROSITE" id="PS01195">
    <property type="entry name" value="PEPT_TRNA_HYDROL_1"/>
    <property type="match status" value="1"/>
</dbReference>
<proteinExistence type="inferred from homology"/>
<organism evidence="11 12">
    <name type="scientific">candidate division WOR-1 bacterium RIFOXYB2_FULL_37_13</name>
    <dbReference type="NCBI Taxonomy" id="1802579"/>
    <lineage>
        <taxon>Bacteria</taxon>
        <taxon>Bacillati</taxon>
        <taxon>Saganbacteria</taxon>
    </lineage>
</organism>
<comment type="subunit">
    <text evidence="8">Monomer.</text>
</comment>
<evidence type="ECO:0000256" key="6">
    <source>
        <dbReference type="ARBA" id="ARBA00048707"/>
    </source>
</evidence>
<evidence type="ECO:0000256" key="8">
    <source>
        <dbReference type="HAMAP-Rule" id="MF_00083"/>
    </source>
</evidence>
<evidence type="ECO:0000256" key="2">
    <source>
        <dbReference type="ARBA" id="ARBA00022555"/>
    </source>
</evidence>
<evidence type="ECO:0000256" key="1">
    <source>
        <dbReference type="ARBA" id="ARBA00013260"/>
    </source>
</evidence>
<feature type="site" description="Discriminates between blocked and unblocked aminoacyl-tRNA" evidence="8">
    <location>
        <position position="9"/>
    </location>
</feature>
<evidence type="ECO:0000256" key="5">
    <source>
        <dbReference type="ARBA" id="ARBA00038063"/>
    </source>
</evidence>
<dbReference type="STRING" id="1802579.A2310_04140"/>
<comment type="caution">
    <text evidence="11">The sequence shown here is derived from an EMBL/GenBank/DDBJ whole genome shotgun (WGS) entry which is preliminary data.</text>
</comment>
<comment type="caution">
    <text evidence="8">Lacks conserved residue(s) required for the propagation of feature annotation.</text>
</comment>
<comment type="similarity">
    <text evidence="5 8 10">Belongs to the PTH family.</text>
</comment>
<feature type="binding site" evidence="8">
    <location>
        <position position="66"/>
    </location>
    <ligand>
        <name>tRNA</name>
        <dbReference type="ChEBI" id="CHEBI:17843"/>
    </ligand>
</feature>
<dbReference type="NCBIfam" id="TIGR00447">
    <property type="entry name" value="pth"/>
    <property type="match status" value="1"/>
</dbReference>
<comment type="function">
    <text evidence="8">Catalyzes the release of premature peptidyl moieties from peptidyl-tRNA molecules trapped in stalled 50S ribosomal subunits, and thus maintains levels of free tRNAs and 50S ribosomes.</text>
</comment>
<dbReference type="PANTHER" id="PTHR17224">
    <property type="entry name" value="PEPTIDYL-TRNA HYDROLASE"/>
    <property type="match status" value="1"/>
</dbReference>
<feature type="site" description="Stabilizes the basic form of H active site to accept a proton" evidence="8">
    <location>
        <position position="93"/>
    </location>
</feature>
<dbReference type="GO" id="GO:0005737">
    <property type="term" value="C:cytoplasm"/>
    <property type="evidence" value="ECO:0007669"/>
    <property type="project" value="UniProtKB-SubCell"/>
</dbReference>
<evidence type="ECO:0000256" key="7">
    <source>
        <dbReference type="ARBA" id="ARBA00050038"/>
    </source>
</evidence>
<dbReference type="Gene3D" id="3.40.50.1470">
    <property type="entry name" value="Peptidyl-tRNA hydrolase"/>
    <property type="match status" value="1"/>
</dbReference>
<dbReference type="PANTHER" id="PTHR17224:SF1">
    <property type="entry name" value="PEPTIDYL-TRNA HYDROLASE"/>
    <property type="match status" value="1"/>
</dbReference>
<evidence type="ECO:0000256" key="10">
    <source>
        <dbReference type="RuleBase" id="RU004320"/>
    </source>
</evidence>
<keyword evidence="3 8" id="KW-0378">Hydrolase</keyword>
<accession>A0A1F4STN7</accession>
<dbReference type="AlphaFoldDB" id="A0A1F4STN7"/>
<dbReference type="Proteomes" id="UP000178417">
    <property type="component" value="Unassembled WGS sequence"/>
</dbReference>
<comment type="catalytic activity">
    <reaction evidence="6 8 9">
        <text>an N-acyl-L-alpha-aminoacyl-tRNA + H2O = an N-acyl-L-amino acid + a tRNA + H(+)</text>
        <dbReference type="Rhea" id="RHEA:54448"/>
        <dbReference type="Rhea" id="RHEA-COMP:10123"/>
        <dbReference type="Rhea" id="RHEA-COMP:13883"/>
        <dbReference type="ChEBI" id="CHEBI:15377"/>
        <dbReference type="ChEBI" id="CHEBI:15378"/>
        <dbReference type="ChEBI" id="CHEBI:59874"/>
        <dbReference type="ChEBI" id="CHEBI:78442"/>
        <dbReference type="ChEBI" id="CHEBI:138191"/>
        <dbReference type="EC" id="3.1.1.29"/>
    </reaction>
</comment>
<gene>
    <name evidence="8" type="primary">pth</name>
    <name evidence="11" type="ORF">A2310_04140</name>
</gene>